<organism evidence="4">
    <name type="scientific">Dichomitus squalens</name>
    <dbReference type="NCBI Taxonomy" id="114155"/>
    <lineage>
        <taxon>Eukaryota</taxon>
        <taxon>Fungi</taxon>
        <taxon>Dikarya</taxon>
        <taxon>Basidiomycota</taxon>
        <taxon>Agaricomycotina</taxon>
        <taxon>Agaricomycetes</taxon>
        <taxon>Polyporales</taxon>
        <taxon>Polyporaceae</taxon>
        <taxon>Dichomitus</taxon>
    </lineage>
</organism>
<name>A0A4Q9NVF2_9APHY</name>
<evidence type="ECO:0000256" key="1">
    <source>
        <dbReference type="ARBA" id="ARBA00004687"/>
    </source>
</evidence>
<dbReference type="InterPro" id="IPR044215">
    <property type="entry name" value="PIG-H"/>
</dbReference>
<dbReference type="UniPathway" id="UPA00196"/>
<proteinExistence type="inferred from homology"/>
<protein>
    <recommendedName>
        <fullName evidence="3">Phosphatidylinositol N-acetylglucosaminyltransferase subunit H conserved domain-containing protein</fullName>
    </recommendedName>
</protein>
<dbReference type="AlphaFoldDB" id="A0A4Q9NVF2"/>
<accession>A0A4Q9NVF2</accession>
<dbReference type="Proteomes" id="UP000292957">
    <property type="component" value="Unassembled WGS sequence"/>
</dbReference>
<dbReference type="GO" id="GO:0006506">
    <property type="term" value="P:GPI anchor biosynthetic process"/>
    <property type="evidence" value="ECO:0007669"/>
    <property type="project" value="UniProtKB-UniPathway"/>
</dbReference>
<comment type="pathway">
    <text evidence="1">Glycolipid biosynthesis; glycosylphosphatidylinositol-anchor biosynthesis.</text>
</comment>
<evidence type="ECO:0000256" key="2">
    <source>
        <dbReference type="ARBA" id="ARBA00009610"/>
    </source>
</evidence>
<evidence type="ECO:0000313" key="4">
    <source>
        <dbReference type="EMBL" id="TBU35799.1"/>
    </source>
</evidence>
<feature type="domain" description="Phosphatidylinositol N-acetylglucosaminyltransferase subunit H conserved" evidence="3">
    <location>
        <begin position="91"/>
        <end position="161"/>
    </location>
</feature>
<dbReference type="GO" id="GO:0000506">
    <property type="term" value="C:glycosylphosphatidylinositol-N-acetylglucosaminyltransferase (GPI-GnT) complex"/>
    <property type="evidence" value="ECO:0007669"/>
    <property type="project" value="InterPro"/>
</dbReference>
<dbReference type="PANTHER" id="PTHR15231">
    <property type="entry name" value="PHOSPHATIDYLINOSITOL N-ACETYLGLUCOSAMINYLTRANSFERASE SUBUNIT H"/>
    <property type="match status" value="1"/>
</dbReference>
<dbReference type="InterPro" id="IPR019328">
    <property type="entry name" value="PIGH-H_dom"/>
</dbReference>
<reference evidence="4" key="1">
    <citation type="submission" date="2019-01" db="EMBL/GenBank/DDBJ databases">
        <title>Draft genome sequences of three monokaryotic isolates of the white-rot basidiomycete fungus Dichomitus squalens.</title>
        <authorList>
            <consortium name="DOE Joint Genome Institute"/>
            <person name="Lopez S.C."/>
            <person name="Andreopoulos B."/>
            <person name="Pangilinan J."/>
            <person name="Lipzen A."/>
            <person name="Riley R."/>
            <person name="Ahrendt S."/>
            <person name="Ng V."/>
            <person name="Barry K."/>
            <person name="Daum C."/>
            <person name="Grigoriev I.V."/>
            <person name="Hilden K.S."/>
            <person name="Makela M.R."/>
            <person name="de Vries R.P."/>
        </authorList>
    </citation>
    <scope>NUCLEOTIDE SEQUENCE [LARGE SCALE GENOMIC DNA]</scope>
    <source>
        <strain evidence="4">OM18370.1</strain>
    </source>
</reference>
<dbReference type="EMBL" id="ML143386">
    <property type="protein sequence ID" value="TBU35799.1"/>
    <property type="molecule type" value="Genomic_DNA"/>
</dbReference>
<sequence length="200" mass="22648">MKRTIPLQEHPEFSIVDGYGWREFRVEAPGGRRRAASRLPSIGGLWLDACVVSGVAYCWKAATSTTPGMAVLFMVLLLYVYTRSTQIQWESVVIFPSIGIQLETHKGFAGISLLASRKFVPWSSLEDFLINEGLRGWDVRYYCVAINRTLQGSLQLEVAFENILPRFPILLEVYYGVQEAIQIETERRTEQSVCHISQTA</sequence>
<dbReference type="OrthoDB" id="6256716at2759"/>
<dbReference type="PANTHER" id="PTHR15231:SF1">
    <property type="entry name" value="PHOSPHATIDYLINOSITOL N-ACETYLGLUCOSAMINYLTRANSFERASE SUBUNIT H"/>
    <property type="match status" value="1"/>
</dbReference>
<comment type="similarity">
    <text evidence="2">Belongs to the PIGH family.</text>
</comment>
<dbReference type="Pfam" id="PF10181">
    <property type="entry name" value="PIG-H"/>
    <property type="match status" value="1"/>
</dbReference>
<gene>
    <name evidence="4" type="ORF">BD311DRAFT_680437</name>
</gene>
<evidence type="ECO:0000259" key="3">
    <source>
        <dbReference type="Pfam" id="PF10181"/>
    </source>
</evidence>